<reference evidence="3" key="1">
    <citation type="journal article" date="2019" name="Int. J. Syst. Evol. Microbiol.">
        <title>The Global Catalogue of Microorganisms (GCM) 10K type strain sequencing project: providing services to taxonomists for standard genome sequencing and annotation.</title>
        <authorList>
            <consortium name="The Broad Institute Genomics Platform"/>
            <consortium name="The Broad Institute Genome Sequencing Center for Infectious Disease"/>
            <person name="Wu L."/>
            <person name="Ma J."/>
        </authorList>
    </citation>
    <scope>NUCLEOTIDE SEQUENCE [LARGE SCALE GENOMIC DNA]</scope>
    <source>
        <strain evidence="3">CCUG 50213</strain>
    </source>
</reference>
<feature type="transmembrane region" description="Helical" evidence="1">
    <location>
        <begin position="112"/>
        <end position="134"/>
    </location>
</feature>
<evidence type="ECO:0000256" key="1">
    <source>
        <dbReference type="SAM" id="Phobius"/>
    </source>
</evidence>
<dbReference type="InterPro" id="IPR036890">
    <property type="entry name" value="HATPase_C_sf"/>
</dbReference>
<evidence type="ECO:0008006" key="4">
    <source>
        <dbReference type="Google" id="ProtNLM"/>
    </source>
</evidence>
<keyword evidence="1" id="KW-1133">Transmembrane helix</keyword>
<sequence>MEAARLRGIRAHPARRDAAIAAFWLAVGIALWAFGLTGLWRGAALFEVDRWAFLVTLAAAVALLPLRSSRPLVALSLGAAVALVDTLMGASLAVVFVFTDLIYAAVKYSSALAIRGLLRVAAAGAVALATVLVMTARAHPGLAVMLVQWGLIIAVSALWGWNVRAERAHTAAELSAQHADETRELRTKIAHDLHDLVANQIAVAGLHVEAAKLQAGKLAAGAPAGSGIGAGEAAAPGGPFGPVLQSLDRAKAGTDRAHRELRGLISVLTVVEQAGDSAPVDLESELHALGQLLPAGRAIRWGSGAEAVIRRALSAQHAQRARIVLRALHELIANVAKHGAGDAELLAEVAPGQESWPERGGGAAGERQRLRIRIANAPAPPPATERLGGGLGIEGTRVLLASIGGALESRATPDGWLATVTLPLPTTEREHE</sequence>
<dbReference type="EMBL" id="JBHTLY010000003">
    <property type="protein sequence ID" value="MFD1201896.1"/>
    <property type="molecule type" value="Genomic_DNA"/>
</dbReference>
<keyword evidence="1" id="KW-0472">Membrane</keyword>
<feature type="transmembrane region" description="Helical" evidence="1">
    <location>
        <begin position="21"/>
        <end position="42"/>
    </location>
</feature>
<dbReference type="RefSeq" id="WP_343962034.1">
    <property type="nucleotide sequence ID" value="NZ_BAAAKZ010000013.1"/>
</dbReference>
<gene>
    <name evidence="2" type="ORF">ACFQ3U_08320</name>
</gene>
<organism evidence="2 3">
    <name type="scientific">Leucobacter albus</name>
    <dbReference type="NCBI Taxonomy" id="272210"/>
    <lineage>
        <taxon>Bacteria</taxon>
        <taxon>Bacillati</taxon>
        <taxon>Actinomycetota</taxon>
        <taxon>Actinomycetes</taxon>
        <taxon>Micrococcales</taxon>
        <taxon>Microbacteriaceae</taxon>
        <taxon>Leucobacter</taxon>
    </lineage>
</organism>
<dbReference type="Proteomes" id="UP001597181">
    <property type="component" value="Unassembled WGS sequence"/>
</dbReference>
<feature type="transmembrane region" description="Helical" evidence="1">
    <location>
        <begin position="73"/>
        <end position="106"/>
    </location>
</feature>
<dbReference type="Gene3D" id="3.30.565.10">
    <property type="entry name" value="Histidine kinase-like ATPase, C-terminal domain"/>
    <property type="match status" value="1"/>
</dbReference>
<feature type="transmembrane region" description="Helical" evidence="1">
    <location>
        <begin position="141"/>
        <end position="161"/>
    </location>
</feature>
<name>A0ABW3TMF1_9MICO</name>
<dbReference type="Gene3D" id="1.20.5.1930">
    <property type="match status" value="1"/>
</dbReference>
<keyword evidence="1" id="KW-0812">Transmembrane</keyword>
<keyword evidence="3" id="KW-1185">Reference proteome</keyword>
<evidence type="ECO:0000313" key="2">
    <source>
        <dbReference type="EMBL" id="MFD1201896.1"/>
    </source>
</evidence>
<feature type="transmembrane region" description="Helical" evidence="1">
    <location>
        <begin position="48"/>
        <end position="66"/>
    </location>
</feature>
<evidence type="ECO:0000313" key="3">
    <source>
        <dbReference type="Proteomes" id="UP001597181"/>
    </source>
</evidence>
<proteinExistence type="predicted"/>
<comment type="caution">
    <text evidence="2">The sequence shown here is derived from an EMBL/GenBank/DDBJ whole genome shotgun (WGS) entry which is preliminary data.</text>
</comment>
<protein>
    <recommendedName>
        <fullName evidence="4">Signal transduction histidine kinase</fullName>
    </recommendedName>
</protein>
<accession>A0ABW3TMF1</accession>